<evidence type="ECO:0000313" key="2">
    <source>
        <dbReference type="EMBL" id="CAF1424528.1"/>
    </source>
</evidence>
<feature type="compositionally biased region" description="Polar residues" evidence="1">
    <location>
        <begin position="46"/>
        <end position="59"/>
    </location>
</feature>
<reference evidence="2" key="1">
    <citation type="submission" date="2021-02" db="EMBL/GenBank/DDBJ databases">
        <authorList>
            <person name="Nowell W R."/>
        </authorList>
    </citation>
    <scope>NUCLEOTIDE SEQUENCE</scope>
</reference>
<feature type="compositionally biased region" description="Basic and acidic residues" evidence="1">
    <location>
        <begin position="62"/>
        <end position="94"/>
    </location>
</feature>
<gene>
    <name evidence="2" type="ORF">JYZ213_LOCUS39187</name>
</gene>
<feature type="compositionally biased region" description="Basic and acidic residues" evidence="1">
    <location>
        <begin position="8"/>
        <end position="43"/>
    </location>
</feature>
<protein>
    <submittedName>
        <fullName evidence="2">Uncharacterized protein</fullName>
    </submittedName>
</protein>
<evidence type="ECO:0000256" key="1">
    <source>
        <dbReference type="SAM" id="MobiDB-lite"/>
    </source>
</evidence>
<organism evidence="2 3">
    <name type="scientific">Adineta steineri</name>
    <dbReference type="NCBI Taxonomy" id="433720"/>
    <lineage>
        <taxon>Eukaryota</taxon>
        <taxon>Metazoa</taxon>
        <taxon>Spiralia</taxon>
        <taxon>Gnathifera</taxon>
        <taxon>Rotifera</taxon>
        <taxon>Eurotatoria</taxon>
        <taxon>Bdelloidea</taxon>
        <taxon>Adinetida</taxon>
        <taxon>Adinetidae</taxon>
        <taxon>Adineta</taxon>
    </lineage>
</organism>
<dbReference type="Proteomes" id="UP000663845">
    <property type="component" value="Unassembled WGS sequence"/>
</dbReference>
<feature type="compositionally biased region" description="Polar residues" evidence="1">
    <location>
        <begin position="97"/>
        <end position="122"/>
    </location>
</feature>
<accession>A0A815MSB9</accession>
<proteinExistence type="predicted"/>
<evidence type="ECO:0000313" key="3">
    <source>
        <dbReference type="Proteomes" id="UP000663845"/>
    </source>
</evidence>
<name>A0A815MSB9_9BILA</name>
<feature type="region of interest" description="Disordered" evidence="1">
    <location>
        <begin position="1"/>
        <end position="122"/>
    </location>
</feature>
<dbReference type="AlphaFoldDB" id="A0A815MSB9"/>
<dbReference type="EMBL" id="CAJNOG010001241">
    <property type="protein sequence ID" value="CAF1424528.1"/>
    <property type="molecule type" value="Genomic_DNA"/>
</dbReference>
<comment type="caution">
    <text evidence="2">The sequence shown here is derived from an EMBL/GenBank/DDBJ whole genome shotgun (WGS) entry which is preliminary data.</text>
</comment>
<sequence>MDGAVSQHYKEATDNKLTSKDKEILSETKSPAKDSDLQAEKFGGDTPSQQGSGTATTLDNAKATDNKLTSKDKEILSETKSPAKDSDLQAEKFGGDTPSQQGSGTATTLDNASGQTNPNIIY</sequence>